<accession>A0A087GQ87</accession>
<dbReference type="OrthoDB" id="1677478at2759"/>
<evidence type="ECO:0000313" key="2">
    <source>
        <dbReference type="Proteomes" id="UP000029120"/>
    </source>
</evidence>
<dbReference type="OMA" id="NFNGPCI"/>
<dbReference type="PANTHER" id="PTHR33193">
    <property type="entry name" value="DOMAIN PROTEIN, PUTATIVE (DUF3511)-RELATED"/>
    <property type="match status" value="1"/>
</dbReference>
<gene>
    <name evidence="1" type="ordered locus">AALP_Aa6g192400</name>
</gene>
<dbReference type="AlphaFoldDB" id="A0A087GQ87"/>
<dbReference type="EMBL" id="CM002874">
    <property type="protein sequence ID" value="KFK32039.1"/>
    <property type="molecule type" value="Genomic_DNA"/>
</dbReference>
<reference evidence="2" key="1">
    <citation type="journal article" date="2015" name="Nat. Plants">
        <title>Genome expansion of Arabis alpina linked with retrotransposition and reduced symmetric DNA methylation.</title>
        <authorList>
            <person name="Willing E.M."/>
            <person name="Rawat V."/>
            <person name="Mandakova T."/>
            <person name="Maumus F."/>
            <person name="James G.V."/>
            <person name="Nordstroem K.J."/>
            <person name="Becker C."/>
            <person name="Warthmann N."/>
            <person name="Chica C."/>
            <person name="Szarzynska B."/>
            <person name="Zytnicki M."/>
            <person name="Albani M.C."/>
            <person name="Kiefer C."/>
            <person name="Bergonzi S."/>
            <person name="Castaings L."/>
            <person name="Mateos J.L."/>
            <person name="Berns M.C."/>
            <person name="Bujdoso N."/>
            <person name="Piofczyk T."/>
            <person name="de Lorenzo L."/>
            <person name="Barrero-Sicilia C."/>
            <person name="Mateos I."/>
            <person name="Piednoel M."/>
            <person name="Hagmann J."/>
            <person name="Chen-Min-Tao R."/>
            <person name="Iglesias-Fernandez R."/>
            <person name="Schuster S.C."/>
            <person name="Alonso-Blanco C."/>
            <person name="Roudier F."/>
            <person name="Carbonero P."/>
            <person name="Paz-Ares J."/>
            <person name="Davis S.J."/>
            <person name="Pecinka A."/>
            <person name="Quesneville H."/>
            <person name="Colot V."/>
            <person name="Lysak M.A."/>
            <person name="Weigel D."/>
            <person name="Coupland G."/>
            <person name="Schneeberger K."/>
        </authorList>
    </citation>
    <scope>NUCLEOTIDE SEQUENCE [LARGE SCALE GENOMIC DNA]</scope>
    <source>
        <strain evidence="2">cv. Pajares</strain>
    </source>
</reference>
<sequence>MMKGSKSYTEYSSSFSTDEFGYDQNRSNSYNFNGPCINTDPEMKRKKRVASYNLFATEEKLKNTLKNSFKWIKNKFSGDDNSIRYNV</sequence>
<organism evidence="1 2">
    <name type="scientific">Arabis alpina</name>
    <name type="common">Alpine rock-cress</name>
    <dbReference type="NCBI Taxonomy" id="50452"/>
    <lineage>
        <taxon>Eukaryota</taxon>
        <taxon>Viridiplantae</taxon>
        <taxon>Streptophyta</taxon>
        <taxon>Embryophyta</taxon>
        <taxon>Tracheophyta</taxon>
        <taxon>Spermatophyta</taxon>
        <taxon>Magnoliopsida</taxon>
        <taxon>eudicotyledons</taxon>
        <taxon>Gunneridae</taxon>
        <taxon>Pentapetalae</taxon>
        <taxon>rosids</taxon>
        <taxon>malvids</taxon>
        <taxon>Brassicales</taxon>
        <taxon>Brassicaceae</taxon>
        <taxon>Arabideae</taxon>
        <taxon>Arabis</taxon>
    </lineage>
</organism>
<dbReference type="InterPro" id="IPR021899">
    <property type="entry name" value="DUF3511"/>
</dbReference>
<name>A0A087GQ87_ARAAL</name>
<dbReference type="PANTHER" id="PTHR33193:SF7">
    <property type="entry name" value="OS06G0686600 PROTEIN"/>
    <property type="match status" value="1"/>
</dbReference>
<dbReference type="Pfam" id="PF12023">
    <property type="entry name" value="DUF3511"/>
    <property type="match status" value="1"/>
</dbReference>
<dbReference type="eggNOG" id="ENOG502S5PU">
    <property type="taxonomic scope" value="Eukaryota"/>
</dbReference>
<evidence type="ECO:0000313" key="1">
    <source>
        <dbReference type="EMBL" id="KFK32039.1"/>
    </source>
</evidence>
<protein>
    <submittedName>
        <fullName evidence="1">Uncharacterized protein</fullName>
    </submittedName>
</protein>
<proteinExistence type="predicted"/>
<dbReference type="Gramene" id="KFK32039">
    <property type="protein sequence ID" value="KFK32039"/>
    <property type="gene ID" value="AALP_AA6G192400"/>
</dbReference>
<dbReference type="Proteomes" id="UP000029120">
    <property type="component" value="Chromosome 6"/>
</dbReference>
<keyword evidence="2" id="KW-1185">Reference proteome</keyword>